<evidence type="ECO:0000256" key="11">
    <source>
        <dbReference type="PROSITE-ProRule" id="PRU00502"/>
    </source>
</evidence>
<dbReference type="InterPro" id="IPR013083">
    <property type="entry name" value="Znf_RING/FYVE/PHD"/>
</dbReference>
<evidence type="ECO:0000256" key="3">
    <source>
        <dbReference type="ARBA" id="ARBA00008269"/>
    </source>
</evidence>
<keyword evidence="7" id="KW-0677">Repeat</keyword>
<dbReference type="InterPro" id="IPR035927">
    <property type="entry name" value="DUSP-like_sf"/>
</dbReference>
<evidence type="ECO:0000256" key="10">
    <source>
        <dbReference type="ARBA" id="ARBA00023212"/>
    </source>
</evidence>
<feature type="domain" description="DUSP" evidence="15">
    <location>
        <begin position="627"/>
        <end position="726"/>
    </location>
</feature>
<evidence type="ECO:0000313" key="17">
    <source>
        <dbReference type="Proteomes" id="UP000789572"/>
    </source>
</evidence>
<name>A0A9N9AIR7_9GLOM</name>
<dbReference type="SUPFAM" id="SSF54001">
    <property type="entry name" value="Cysteine proteinases"/>
    <property type="match status" value="1"/>
</dbReference>
<evidence type="ECO:0000256" key="1">
    <source>
        <dbReference type="ARBA" id="ARBA00004300"/>
    </source>
</evidence>
<evidence type="ECO:0000259" key="13">
    <source>
        <dbReference type="PROSITE" id="PS50235"/>
    </source>
</evidence>
<dbReference type="Proteomes" id="UP000789572">
    <property type="component" value="Unassembled WGS sequence"/>
</dbReference>
<organism evidence="16 17">
    <name type="scientific">Paraglomus occultum</name>
    <dbReference type="NCBI Taxonomy" id="144539"/>
    <lineage>
        <taxon>Eukaryota</taxon>
        <taxon>Fungi</taxon>
        <taxon>Fungi incertae sedis</taxon>
        <taxon>Mucoromycota</taxon>
        <taxon>Glomeromycotina</taxon>
        <taxon>Glomeromycetes</taxon>
        <taxon>Paraglomerales</taxon>
        <taxon>Paraglomeraceae</taxon>
        <taxon>Paraglomus</taxon>
    </lineage>
</organism>
<protein>
    <submittedName>
        <fullName evidence="16">10867_t:CDS:1</fullName>
    </submittedName>
</protein>
<feature type="domain" description="USP" evidence="13">
    <location>
        <begin position="154"/>
        <end position="519"/>
    </location>
</feature>
<dbReference type="GO" id="GO:0016579">
    <property type="term" value="P:protein deubiquitination"/>
    <property type="evidence" value="ECO:0007669"/>
    <property type="project" value="InterPro"/>
</dbReference>
<evidence type="ECO:0000256" key="7">
    <source>
        <dbReference type="ARBA" id="ARBA00022737"/>
    </source>
</evidence>
<keyword evidence="10" id="KW-0206">Cytoskeleton</keyword>
<dbReference type="InterPro" id="IPR001394">
    <property type="entry name" value="Peptidase_C19_UCH"/>
</dbReference>
<keyword evidence="9" id="KW-0862">Zinc</keyword>
<dbReference type="Gene3D" id="3.30.2230.10">
    <property type="entry name" value="DUSP-like"/>
    <property type="match status" value="2"/>
</dbReference>
<evidence type="ECO:0000313" key="16">
    <source>
        <dbReference type="EMBL" id="CAG8532350.1"/>
    </source>
</evidence>
<dbReference type="Pfam" id="PF02148">
    <property type="entry name" value="zf-UBP"/>
    <property type="match status" value="1"/>
</dbReference>
<dbReference type="PROSITE" id="PS50271">
    <property type="entry name" value="ZF_UBP"/>
    <property type="match status" value="1"/>
</dbReference>
<dbReference type="GO" id="GO:0004843">
    <property type="term" value="F:cysteine-type deubiquitinase activity"/>
    <property type="evidence" value="ECO:0007669"/>
    <property type="project" value="InterPro"/>
</dbReference>
<dbReference type="OrthoDB" id="289038at2759"/>
<keyword evidence="5" id="KW-0254">Endocytosis</keyword>
<evidence type="ECO:0000259" key="15">
    <source>
        <dbReference type="PROSITE" id="PS51283"/>
    </source>
</evidence>
<dbReference type="GO" id="GO:0048471">
    <property type="term" value="C:perinuclear region of cytoplasm"/>
    <property type="evidence" value="ECO:0007669"/>
    <property type="project" value="UniProtKB-SubCell"/>
</dbReference>
<feature type="domain" description="UBP-type" evidence="14">
    <location>
        <begin position="7"/>
        <end position="128"/>
    </location>
</feature>
<reference evidence="16" key="1">
    <citation type="submission" date="2021-06" db="EMBL/GenBank/DDBJ databases">
        <authorList>
            <person name="Kallberg Y."/>
            <person name="Tangrot J."/>
            <person name="Rosling A."/>
        </authorList>
    </citation>
    <scope>NUCLEOTIDE SEQUENCE</scope>
    <source>
        <strain evidence="16">IA702</strain>
    </source>
</reference>
<evidence type="ECO:0000256" key="9">
    <source>
        <dbReference type="ARBA" id="ARBA00022833"/>
    </source>
</evidence>
<dbReference type="InterPro" id="IPR028889">
    <property type="entry name" value="USP"/>
</dbReference>
<dbReference type="PROSITE" id="PS00973">
    <property type="entry name" value="USP_2"/>
    <property type="match status" value="1"/>
</dbReference>
<dbReference type="Pfam" id="PF06337">
    <property type="entry name" value="DUSP"/>
    <property type="match status" value="1"/>
</dbReference>
<dbReference type="GO" id="GO:0008270">
    <property type="term" value="F:zinc ion binding"/>
    <property type="evidence" value="ECO:0007669"/>
    <property type="project" value="UniProtKB-KW"/>
</dbReference>
<dbReference type="InterPro" id="IPR006615">
    <property type="entry name" value="Pept_C19_DUSP"/>
</dbReference>
<evidence type="ECO:0000256" key="6">
    <source>
        <dbReference type="ARBA" id="ARBA00022723"/>
    </source>
</evidence>
<evidence type="ECO:0000256" key="2">
    <source>
        <dbReference type="ARBA" id="ARBA00004556"/>
    </source>
</evidence>
<dbReference type="AlphaFoldDB" id="A0A9N9AIR7"/>
<dbReference type="PANTHER" id="PTHR21646:SF86">
    <property type="entry name" value="UBIQUITIN CARBOXYL-TERMINAL HYDROLASE"/>
    <property type="match status" value="1"/>
</dbReference>
<dbReference type="SUPFAM" id="SSF143791">
    <property type="entry name" value="DUSP-like"/>
    <property type="match status" value="2"/>
</dbReference>
<dbReference type="InterPro" id="IPR018200">
    <property type="entry name" value="USP_CS"/>
</dbReference>
<comment type="caution">
    <text evidence="16">The sequence shown here is derived from an EMBL/GenBank/DDBJ whole genome shotgun (WGS) entry which is preliminary data.</text>
</comment>
<evidence type="ECO:0000259" key="14">
    <source>
        <dbReference type="PROSITE" id="PS50271"/>
    </source>
</evidence>
<keyword evidence="6" id="KW-0479">Metal-binding</keyword>
<dbReference type="GO" id="GO:0006897">
    <property type="term" value="P:endocytosis"/>
    <property type="evidence" value="ECO:0007669"/>
    <property type="project" value="UniProtKB-KW"/>
</dbReference>
<gene>
    <name evidence="16" type="ORF">POCULU_LOCUS4122</name>
</gene>
<comment type="subcellular location">
    <subcellularLocation>
        <location evidence="1">Cytoplasm</location>
        <location evidence="1">Cytoskeleton</location>
        <location evidence="1">Microtubule organizing center</location>
        <location evidence="1">Centrosome</location>
    </subcellularLocation>
    <subcellularLocation>
        <location evidence="2">Cytoplasm</location>
        <location evidence="2">Perinuclear region</location>
    </subcellularLocation>
</comment>
<feature type="domain" description="DUSP" evidence="15">
    <location>
        <begin position="519"/>
        <end position="615"/>
    </location>
</feature>
<evidence type="ECO:0000256" key="5">
    <source>
        <dbReference type="ARBA" id="ARBA00022583"/>
    </source>
</evidence>
<keyword evidence="17" id="KW-1185">Reference proteome</keyword>
<dbReference type="InterPro" id="IPR001607">
    <property type="entry name" value="Znf_UBP"/>
</dbReference>
<dbReference type="EMBL" id="CAJVPJ010000511">
    <property type="protein sequence ID" value="CAG8532350.1"/>
    <property type="molecule type" value="Genomic_DNA"/>
</dbReference>
<dbReference type="Gene3D" id="3.30.40.10">
    <property type="entry name" value="Zinc/RING finger domain, C3HC4 (zinc finger)"/>
    <property type="match status" value="1"/>
</dbReference>
<dbReference type="InterPro" id="IPR038765">
    <property type="entry name" value="Papain-like_cys_pep_sf"/>
</dbReference>
<evidence type="ECO:0000256" key="12">
    <source>
        <dbReference type="SAM" id="MobiDB-lite"/>
    </source>
</evidence>
<keyword evidence="4" id="KW-0963">Cytoplasm</keyword>
<dbReference type="SMART" id="SM00695">
    <property type="entry name" value="DUSP"/>
    <property type="match status" value="2"/>
</dbReference>
<dbReference type="PROSITE" id="PS50235">
    <property type="entry name" value="USP_3"/>
    <property type="match status" value="1"/>
</dbReference>
<evidence type="ECO:0000256" key="4">
    <source>
        <dbReference type="ARBA" id="ARBA00022490"/>
    </source>
</evidence>
<dbReference type="SUPFAM" id="SSF57850">
    <property type="entry name" value="RING/U-box"/>
    <property type="match status" value="1"/>
</dbReference>
<proteinExistence type="inferred from homology"/>
<dbReference type="PANTHER" id="PTHR21646">
    <property type="entry name" value="UBIQUITIN CARBOXYL-TERMINAL HYDROLASE"/>
    <property type="match status" value="1"/>
</dbReference>
<comment type="similarity">
    <text evidence="3">Belongs to the peptidase C19 family. USP20/USP33 subfamily.</text>
</comment>
<dbReference type="PROSITE" id="PS51283">
    <property type="entry name" value="DUSP"/>
    <property type="match status" value="2"/>
</dbReference>
<feature type="compositionally biased region" description="Polar residues" evidence="12">
    <location>
        <begin position="268"/>
        <end position="287"/>
    </location>
</feature>
<dbReference type="Pfam" id="PF00443">
    <property type="entry name" value="UCH"/>
    <property type="match status" value="1"/>
</dbReference>
<feature type="region of interest" description="Disordered" evidence="12">
    <location>
        <begin position="260"/>
        <end position="287"/>
    </location>
</feature>
<evidence type="ECO:0000256" key="8">
    <source>
        <dbReference type="ARBA" id="ARBA00022771"/>
    </source>
</evidence>
<keyword evidence="8 11" id="KW-0863">Zinc-finger</keyword>
<dbReference type="InterPro" id="IPR050185">
    <property type="entry name" value="Ub_carboxyl-term_hydrolase"/>
</dbReference>
<sequence>MEQRARNPCHHVNNLLTVNLPLAKIDSAAFKKQLTSASLHCDLCDTKMPRLWICLHSNCRAIICNTSSHAHVLKHFDMYKNSTENGYHSVYINPRALTIWCYECGRELNPLDSSELLSPDVRTYLRTVIRSLQGKRNKSPEQPFVDVPVLYSVSAIREPALTNYFNYCDAYIPRTHSASRQSICKLSDHFLNFVKAMWSGVSPIYIPIQLVTEIKRTFEGFQGYGQEDSQEFLCFILDRLNEELPYPSSPITTFSAGHAKENGHKSHGNGSLSHTISAANHSSKQGTTKRGIISDVFEGTLESKIRCLHCKKDFEKEDRVCELLIEIDKKFKSKNQERNGESSSAFGSMFGAVTGLVGIGGKILRLQDCLSAFTATETLTGDNQYECESCGKKRDGQKTLRIKSLPETLCIMLKRFRRDQYSSKIGTYVQFPMEDFDMRPFCKEPADYEGKSEENAGSTIYDLYALIHHKGAFGAGHYVTYAKNPIDKNWYEFDDTFVTRKTPAEVAKVEAYVLFYQKKSLEKQAERDDVLTQIEKESGYGQSRLISRLWFNRWRFLEAPGPITNYDFICEHGAINLLKYPNPLNLVVRIPEKVYDRFVTYYGHDGSPSFTEANLQAGCLVCEQEAMLIDERRKREQMDIASIDTNEIGPGEYWFLISSTWLASWHAFKAGGPIPGPIDNTRFLNANGTPKLHMQRSVHYRGVNERVWRYFYRIYGGGPICVRAVLDLYSQPYYPPQPADRYSDSLNRPRSFY</sequence>
<accession>A0A9N9AIR7</accession>
<dbReference type="Gene3D" id="3.90.70.10">
    <property type="entry name" value="Cysteine proteinases"/>
    <property type="match status" value="1"/>
</dbReference>